<dbReference type="SMART" id="SM00909">
    <property type="entry name" value="Germane"/>
    <property type="match status" value="1"/>
</dbReference>
<dbReference type="Proteomes" id="UP000237684">
    <property type="component" value="Unassembled WGS sequence"/>
</dbReference>
<keyword evidence="4" id="KW-1185">Reference proteome</keyword>
<evidence type="ECO:0000259" key="2">
    <source>
        <dbReference type="SMART" id="SM00909"/>
    </source>
</evidence>
<sequence>MASIALGAIFLASCQPKSDETGTTQTTPAPVKVIDTIYVPGKDDKLHAKKVSFPALDTQLKSGGNPIPALDEIIKLSPQWFPKGTRVEDVKENGGVITILMSPEFGDSKHWQKGEKLTELAVYSLVNTLAQGDKTVALTVEGKPVSTLGEFDASGALKAEPALNAAPETASESSPKDTPAASKATPAASNTAT</sequence>
<proteinExistence type="predicted"/>
<dbReference type="AlphaFoldDB" id="A0A2S8SQN1"/>
<evidence type="ECO:0000313" key="3">
    <source>
        <dbReference type="EMBL" id="PQV63100.1"/>
    </source>
</evidence>
<reference evidence="3 4" key="1">
    <citation type="journal article" date="2018" name="Syst. Appl. Microbiol.">
        <title>Abditibacterium utsteinense sp. nov., the first cultivated member of candidate phylum FBP, isolated from ice-free Antarctic soil samples.</title>
        <authorList>
            <person name="Tahon G."/>
            <person name="Tytgat B."/>
            <person name="Lebbe L."/>
            <person name="Carlier A."/>
            <person name="Willems A."/>
        </authorList>
    </citation>
    <scope>NUCLEOTIDE SEQUENCE [LARGE SCALE GENOMIC DNA]</scope>
    <source>
        <strain evidence="3 4">LMG 29911</strain>
    </source>
</reference>
<evidence type="ECO:0000313" key="4">
    <source>
        <dbReference type="Proteomes" id="UP000237684"/>
    </source>
</evidence>
<gene>
    <name evidence="3" type="ORF">B1R32_1156</name>
</gene>
<dbReference type="InterPro" id="IPR019606">
    <property type="entry name" value="GerMN"/>
</dbReference>
<comment type="caution">
    <text evidence="3">The sequence shown here is derived from an EMBL/GenBank/DDBJ whole genome shotgun (WGS) entry which is preliminary data.</text>
</comment>
<feature type="compositionally biased region" description="Low complexity" evidence="1">
    <location>
        <begin position="178"/>
        <end position="193"/>
    </location>
</feature>
<feature type="region of interest" description="Disordered" evidence="1">
    <location>
        <begin position="159"/>
        <end position="193"/>
    </location>
</feature>
<dbReference type="Pfam" id="PF10646">
    <property type="entry name" value="Germane"/>
    <property type="match status" value="1"/>
</dbReference>
<organism evidence="3 4">
    <name type="scientific">Abditibacterium utsteinense</name>
    <dbReference type="NCBI Taxonomy" id="1960156"/>
    <lineage>
        <taxon>Bacteria</taxon>
        <taxon>Pseudomonadati</taxon>
        <taxon>Abditibacteriota</taxon>
        <taxon>Abditibacteriia</taxon>
        <taxon>Abditibacteriales</taxon>
        <taxon>Abditibacteriaceae</taxon>
        <taxon>Abditibacterium</taxon>
    </lineage>
</organism>
<evidence type="ECO:0000256" key="1">
    <source>
        <dbReference type="SAM" id="MobiDB-lite"/>
    </source>
</evidence>
<dbReference type="EMBL" id="NIGF01000015">
    <property type="protein sequence ID" value="PQV63100.1"/>
    <property type="molecule type" value="Genomic_DNA"/>
</dbReference>
<feature type="domain" description="GerMN" evidence="2">
    <location>
        <begin position="66"/>
        <end position="149"/>
    </location>
</feature>
<accession>A0A2S8SQN1</accession>
<protein>
    <submittedName>
        <fullName evidence="3">Sporulation and spore germination</fullName>
    </submittedName>
</protein>
<dbReference type="InParanoid" id="A0A2S8SQN1"/>
<name>A0A2S8SQN1_9BACT</name>